<keyword evidence="1" id="KW-0472">Membrane</keyword>
<reference evidence="2" key="1">
    <citation type="journal article" date="2021" name="Genome Biol. Evol.">
        <title>A High-Quality Reference Genome for a Parasitic Bivalve with Doubly Uniparental Inheritance (Bivalvia: Unionida).</title>
        <authorList>
            <person name="Smith C.H."/>
        </authorList>
    </citation>
    <scope>NUCLEOTIDE SEQUENCE</scope>
    <source>
        <strain evidence="2">CHS0354</strain>
    </source>
</reference>
<dbReference type="AlphaFoldDB" id="A0AAE0TL47"/>
<dbReference type="Proteomes" id="UP001195483">
    <property type="component" value="Unassembled WGS sequence"/>
</dbReference>
<feature type="transmembrane region" description="Helical" evidence="1">
    <location>
        <begin position="21"/>
        <end position="43"/>
    </location>
</feature>
<keyword evidence="1" id="KW-0812">Transmembrane</keyword>
<dbReference type="EMBL" id="JAEAOA010001901">
    <property type="protein sequence ID" value="KAK3612425.1"/>
    <property type="molecule type" value="Genomic_DNA"/>
</dbReference>
<protein>
    <recommendedName>
        <fullName evidence="4">Protein quiver</fullName>
    </recommendedName>
</protein>
<sequence>MCSKPRKSFIRVLKEVQKFGVFIGLTWIILGFIHPFVSAGTLLCSKCDSTEEPNCQTNPPVASPCLESSRVNCMEAKEYDKNGRQIKFIRGCTTVAAGEACINRGIDNITLCYKTCGTDGCNVASYISFCSISILLPVLLTILLVWFHH</sequence>
<keyword evidence="1" id="KW-1133">Transmembrane helix</keyword>
<evidence type="ECO:0008006" key="4">
    <source>
        <dbReference type="Google" id="ProtNLM"/>
    </source>
</evidence>
<reference evidence="2" key="3">
    <citation type="submission" date="2023-05" db="EMBL/GenBank/DDBJ databases">
        <authorList>
            <person name="Smith C.H."/>
        </authorList>
    </citation>
    <scope>NUCLEOTIDE SEQUENCE</scope>
    <source>
        <strain evidence="2">CHS0354</strain>
        <tissue evidence="2">Mantle</tissue>
    </source>
</reference>
<keyword evidence="3" id="KW-1185">Reference proteome</keyword>
<evidence type="ECO:0000313" key="3">
    <source>
        <dbReference type="Proteomes" id="UP001195483"/>
    </source>
</evidence>
<feature type="transmembrane region" description="Helical" evidence="1">
    <location>
        <begin position="123"/>
        <end position="147"/>
    </location>
</feature>
<organism evidence="2 3">
    <name type="scientific">Potamilus streckersoni</name>
    <dbReference type="NCBI Taxonomy" id="2493646"/>
    <lineage>
        <taxon>Eukaryota</taxon>
        <taxon>Metazoa</taxon>
        <taxon>Spiralia</taxon>
        <taxon>Lophotrochozoa</taxon>
        <taxon>Mollusca</taxon>
        <taxon>Bivalvia</taxon>
        <taxon>Autobranchia</taxon>
        <taxon>Heteroconchia</taxon>
        <taxon>Palaeoheterodonta</taxon>
        <taxon>Unionida</taxon>
        <taxon>Unionoidea</taxon>
        <taxon>Unionidae</taxon>
        <taxon>Ambleminae</taxon>
        <taxon>Lampsilini</taxon>
        <taxon>Potamilus</taxon>
    </lineage>
</organism>
<dbReference type="SUPFAM" id="SSF57302">
    <property type="entry name" value="Snake toxin-like"/>
    <property type="match status" value="1"/>
</dbReference>
<evidence type="ECO:0000256" key="1">
    <source>
        <dbReference type="SAM" id="Phobius"/>
    </source>
</evidence>
<accession>A0AAE0TL47</accession>
<comment type="caution">
    <text evidence="2">The sequence shown here is derived from an EMBL/GenBank/DDBJ whole genome shotgun (WGS) entry which is preliminary data.</text>
</comment>
<name>A0AAE0TL47_9BIVA</name>
<reference evidence="2" key="2">
    <citation type="journal article" date="2021" name="Genome Biol. Evol.">
        <title>Developing a high-quality reference genome for a parasitic bivalve with doubly uniparental inheritance (Bivalvia: Unionida).</title>
        <authorList>
            <person name="Smith C.H."/>
        </authorList>
    </citation>
    <scope>NUCLEOTIDE SEQUENCE</scope>
    <source>
        <strain evidence="2">CHS0354</strain>
        <tissue evidence="2">Mantle</tissue>
    </source>
</reference>
<dbReference type="InterPro" id="IPR045860">
    <property type="entry name" value="Snake_toxin-like_sf"/>
</dbReference>
<proteinExistence type="predicted"/>
<evidence type="ECO:0000313" key="2">
    <source>
        <dbReference type="EMBL" id="KAK3612425.1"/>
    </source>
</evidence>
<gene>
    <name evidence="2" type="ORF">CHS0354_032034</name>
</gene>